<name>A0ABV0VZI6_9TELE</name>
<evidence type="ECO:0000313" key="1">
    <source>
        <dbReference type="EMBL" id="MEQ2262661.1"/>
    </source>
</evidence>
<dbReference type="Proteomes" id="UP001444071">
    <property type="component" value="Unassembled WGS sequence"/>
</dbReference>
<reference evidence="1 2" key="1">
    <citation type="submission" date="2021-06" db="EMBL/GenBank/DDBJ databases">
        <authorList>
            <person name="Palmer J.M."/>
        </authorList>
    </citation>
    <scope>NUCLEOTIDE SEQUENCE [LARGE SCALE GENOMIC DNA]</scope>
    <source>
        <strain evidence="1 2">XR_2019</strain>
        <tissue evidence="1">Muscle</tissue>
    </source>
</reference>
<evidence type="ECO:0008006" key="3">
    <source>
        <dbReference type="Google" id="ProtNLM"/>
    </source>
</evidence>
<keyword evidence="2" id="KW-1185">Reference proteome</keyword>
<organism evidence="1 2">
    <name type="scientific">Xenotaenia resolanae</name>
    <dbReference type="NCBI Taxonomy" id="208358"/>
    <lineage>
        <taxon>Eukaryota</taxon>
        <taxon>Metazoa</taxon>
        <taxon>Chordata</taxon>
        <taxon>Craniata</taxon>
        <taxon>Vertebrata</taxon>
        <taxon>Euteleostomi</taxon>
        <taxon>Actinopterygii</taxon>
        <taxon>Neopterygii</taxon>
        <taxon>Teleostei</taxon>
        <taxon>Neoteleostei</taxon>
        <taxon>Acanthomorphata</taxon>
        <taxon>Ovalentaria</taxon>
        <taxon>Atherinomorphae</taxon>
        <taxon>Cyprinodontiformes</taxon>
        <taxon>Goodeidae</taxon>
        <taxon>Xenotaenia</taxon>
    </lineage>
</organism>
<dbReference type="EMBL" id="JAHRIM010020686">
    <property type="protein sequence ID" value="MEQ2262661.1"/>
    <property type="molecule type" value="Genomic_DNA"/>
</dbReference>
<protein>
    <recommendedName>
        <fullName evidence="3">CNH domain-containing protein</fullName>
    </recommendedName>
</protein>
<proteinExistence type="predicted"/>
<comment type="caution">
    <text evidence="1">The sequence shown here is derived from an EMBL/GenBank/DDBJ whole genome shotgun (WGS) entry which is preliminary data.</text>
</comment>
<evidence type="ECO:0000313" key="2">
    <source>
        <dbReference type="Proteomes" id="UP001444071"/>
    </source>
</evidence>
<accession>A0ABV0VZI6</accession>
<gene>
    <name evidence="1" type="ORF">XENORESO_018625</name>
</gene>
<sequence length="102" mass="11707">MSKKDEEIGSWPWSCCLCPKSKCVEMVIGQRVACSLHLFYRGQAEWSTFPVHKVTVSDIRDIKVIKRMGNVFALVTTSNHILYYIIPREDKSLSAHCLNYVV</sequence>